<comment type="caution">
    <text evidence="2">The sequence shown here is derived from an EMBL/GenBank/DDBJ whole genome shotgun (WGS) entry which is preliminary data.</text>
</comment>
<dbReference type="EMBL" id="BAABGU010000041">
    <property type="protein sequence ID" value="GAA4578394.1"/>
    <property type="molecule type" value="Genomic_DNA"/>
</dbReference>
<keyword evidence="3" id="KW-1185">Reference proteome</keyword>
<proteinExistence type="predicted"/>
<protein>
    <submittedName>
        <fullName evidence="2">Uncharacterized protein</fullName>
    </submittedName>
</protein>
<dbReference type="RefSeq" id="WP_346124147.1">
    <property type="nucleotide sequence ID" value="NZ_BAABGU010000041.1"/>
</dbReference>
<organism evidence="2 3">
    <name type="scientific">Micromonospora coerulea</name>
    <dbReference type="NCBI Taxonomy" id="47856"/>
    <lineage>
        <taxon>Bacteria</taxon>
        <taxon>Bacillati</taxon>
        <taxon>Actinomycetota</taxon>
        <taxon>Actinomycetes</taxon>
        <taxon>Micromonosporales</taxon>
        <taxon>Micromonosporaceae</taxon>
        <taxon>Micromonospora</taxon>
    </lineage>
</organism>
<sequence length="67" mass="7200">MSSDHPITLIRSETPPTVDPDGTADYGNIDLFHVVNQDPDGTLTWEIVGDWGHAVVADPAASLVLCR</sequence>
<evidence type="ECO:0000313" key="2">
    <source>
        <dbReference type="EMBL" id="GAA4578394.1"/>
    </source>
</evidence>
<feature type="region of interest" description="Disordered" evidence="1">
    <location>
        <begin position="1"/>
        <end position="22"/>
    </location>
</feature>
<reference evidence="3" key="1">
    <citation type="journal article" date="2019" name="Int. J. Syst. Evol. Microbiol.">
        <title>The Global Catalogue of Microorganisms (GCM) 10K type strain sequencing project: providing services to taxonomists for standard genome sequencing and annotation.</title>
        <authorList>
            <consortium name="The Broad Institute Genomics Platform"/>
            <consortium name="The Broad Institute Genome Sequencing Center for Infectious Disease"/>
            <person name="Wu L."/>
            <person name="Ma J."/>
        </authorList>
    </citation>
    <scope>NUCLEOTIDE SEQUENCE [LARGE SCALE GENOMIC DNA]</scope>
    <source>
        <strain evidence="3">JCM 3175</strain>
    </source>
</reference>
<evidence type="ECO:0000313" key="3">
    <source>
        <dbReference type="Proteomes" id="UP001500307"/>
    </source>
</evidence>
<accession>A0ABP8T0X9</accession>
<evidence type="ECO:0000256" key="1">
    <source>
        <dbReference type="SAM" id="MobiDB-lite"/>
    </source>
</evidence>
<name>A0ABP8T0X9_9ACTN</name>
<dbReference type="Proteomes" id="UP001500307">
    <property type="component" value="Unassembled WGS sequence"/>
</dbReference>
<gene>
    <name evidence="2" type="ORF">GCM10023176_54190</name>
</gene>